<evidence type="ECO:0000313" key="2">
    <source>
        <dbReference type="Proteomes" id="UP000828390"/>
    </source>
</evidence>
<accession>A0A9D4H7D9</accession>
<keyword evidence="2" id="KW-1185">Reference proteome</keyword>
<proteinExistence type="predicted"/>
<dbReference type="EMBL" id="JAIWYP010000004">
    <property type="protein sequence ID" value="KAH3829840.1"/>
    <property type="molecule type" value="Genomic_DNA"/>
</dbReference>
<sequence>MIRKVADLIAGELHRWFRLTVTETGSSVPVLAALLDPRFKDLDFLSSAKCHKAEEA</sequence>
<gene>
    <name evidence="1" type="ORF">DPMN_103069</name>
</gene>
<reference evidence="1" key="1">
    <citation type="journal article" date="2019" name="bioRxiv">
        <title>The Genome of the Zebra Mussel, Dreissena polymorpha: A Resource for Invasive Species Research.</title>
        <authorList>
            <person name="McCartney M.A."/>
            <person name="Auch B."/>
            <person name="Kono T."/>
            <person name="Mallez S."/>
            <person name="Zhang Y."/>
            <person name="Obille A."/>
            <person name="Becker A."/>
            <person name="Abrahante J.E."/>
            <person name="Garbe J."/>
            <person name="Badalamenti J.P."/>
            <person name="Herman A."/>
            <person name="Mangelson H."/>
            <person name="Liachko I."/>
            <person name="Sullivan S."/>
            <person name="Sone E.D."/>
            <person name="Koren S."/>
            <person name="Silverstein K.A.T."/>
            <person name="Beckman K.B."/>
            <person name="Gohl D.M."/>
        </authorList>
    </citation>
    <scope>NUCLEOTIDE SEQUENCE</scope>
    <source>
        <strain evidence="1">Duluth1</strain>
        <tissue evidence="1">Whole animal</tissue>
    </source>
</reference>
<evidence type="ECO:0000313" key="1">
    <source>
        <dbReference type="EMBL" id="KAH3829840.1"/>
    </source>
</evidence>
<protein>
    <submittedName>
        <fullName evidence="1">Uncharacterized protein</fullName>
    </submittedName>
</protein>
<name>A0A9D4H7D9_DREPO</name>
<dbReference type="AlphaFoldDB" id="A0A9D4H7D9"/>
<organism evidence="1 2">
    <name type="scientific">Dreissena polymorpha</name>
    <name type="common">Zebra mussel</name>
    <name type="synonym">Mytilus polymorpha</name>
    <dbReference type="NCBI Taxonomy" id="45954"/>
    <lineage>
        <taxon>Eukaryota</taxon>
        <taxon>Metazoa</taxon>
        <taxon>Spiralia</taxon>
        <taxon>Lophotrochozoa</taxon>
        <taxon>Mollusca</taxon>
        <taxon>Bivalvia</taxon>
        <taxon>Autobranchia</taxon>
        <taxon>Heteroconchia</taxon>
        <taxon>Euheterodonta</taxon>
        <taxon>Imparidentia</taxon>
        <taxon>Neoheterodontei</taxon>
        <taxon>Myida</taxon>
        <taxon>Dreissenoidea</taxon>
        <taxon>Dreissenidae</taxon>
        <taxon>Dreissena</taxon>
    </lineage>
</organism>
<dbReference type="Proteomes" id="UP000828390">
    <property type="component" value="Unassembled WGS sequence"/>
</dbReference>
<comment type="caution">
    <text evidence="1">The sequence shown here is derived from an EMBL/GenBank/DDBJ whole genome shotgun (WGS) entry which is preliminary data.</text>
</comment>
<reference evidence="1" key="2">
    <citation type="submission" date="2020-11" db="EMBL/GenBank/DDBJ databases">
        <authorList>
            <person name="McCartney M.A."/>
            <person name="Auch B."/>
            <person name="Kono T."/>
            <person name="Mallez S."/>
            <person name="Becker A."/>
            <person name="Gohl D.M."/>
            <person name="Silverstein K.A.T."/>
            <person name="Koren S."/>
            <person name="Bechman K.B."/>
            <person name="Herman A."/>
            <person name="Abrahante J.E."/>
            <person name="Garbe J."/>
        </authorList>
    </citation>
    <scope>NUCLEOTIDE SEQUENCE</scope>
    <source>
        <strain evidence="1">Duluth1</strain>
        <tissue evidence="1">Whole animal</tissue>
    </source>
</reference>